<reference evidence="2 3" key="1">
    <citation type="submission" date="2020-03" db="EMBL/GenBank/DDBJ databases">
        <title>Genomic Encyclopedia of Type Strains, Phase IV (KMG-IV): sequencing the most valuable type-strain genomes for metagenomic binning, comparative biology and taxonomic classification.</title>
        <authorList>
            <person name="Goeker M."/>
        </authorList>
    </citation>
    <scope>NUCLEOTIDE SEQUENCE [LARGE SCALE GENOMIC DNA]</scope>
    <source>
        <strain evidence="2 3">DSM 101599</strain>
    </source>
</reference>
<dbReference type="RefSeq" id="WP_167182570.1">
    <property type="nucleotide sequence ID" value="NZ_JAASQL010000001.1"/>
</dbReference>
<dbReference type="EMBL" id="JAASQL010000001">
    <property type="protein sequence ID" value="NIJ43761.1"/>
    <property type="molecule type" value="Genomic_DNA"/>
</dbReference>
<proteinExistence type="predicted"/>
<protein>
    <recommendedName>
        <fullName evidence="4">Outer membrane protein beta-barrel domain-containing protein</fullName>
    </recommendedName>
</protein>
<evidence type="ECO:0000313" key="3">
    <source>
        <dbReference type="Proteomes" id="UP000745859"/>
    </source>
</evidence>
<evidence type="ECO:0000256" key="1">
    <source>
        <dbReference type="SAM" id="SignalP"/>
    </source>
</evidence>
<feature type="signal peptide" evidence="1">
    <location>
        <begin position="1"/>
        <end position="20"/>
    </location>
</feature>
<dbReference type="Proteomes" id="UP000745859">
    <property type="component" value="Unassembled WGS sequence"/>
</dbReference>
<name>A0ABX0U809_9FLAO</name>
<keyword evidence="3" id="KW-1185">Reference proteome</keyword>
<organism evidence="2 3">
    <name type="scientific">Wenyingzhuangia heitensis</name>
    <dbReference type="NCBI Taxonomy" id="1487859"/>
    <lineage>
        <taxon>Bacteria</taxon>
        <taxon>Pseudomonadati</taxon>
        <taxon>Bacteroidota</taxon>
        <taxon>Flavobacteriia</taxon>
        <taxon>Flavobacteriales</taxon>
        <taxon>Flavobacteriaceae</taxon>
        <taxon>Wenyingzhuangia</taxon>
    </lineage>
</organism>
<accession>A0ABX0U809</accession>
<evidence type="ECO:0000313" key="2">
    <source>
        <dbReference type="EMBL" id="NIJ43761.1"/>
    </source>
</evidence>
<keyword evidence="1" id="KW-0732">Signal</keyword>
<sequence length="176" mass="19718">MKNKFILIALLLLGTVSLVAQETEEVREKKHRISVVLGHSYLNLGFEEGNKDVLSIPSFGLDYEYWFKEKWGIGVFSDIELVSSKVSEELHGGVIDRRYPVVITLDALWNPIEHLEFVLGPGVIFEDGEVKDLVRIGVEYDLALGHHWDVAPSFFYDHATDGISNISIGIGVGKSF</sequence>
<feature type="chain" id="PRO_5047543965" description="Outer membrane protein beta-barrel domain-containing protein" evidence="1">
    <location>
        <begin position="21"/>
        <end position="176"/>
    </location>
</feature>
<evidence type="ECO:0008006" key="4">
    <source>
        <dbReference type="Google" id="ProtNLM"/>
    </source>
</evidence>
<gene>
    <name evidence="2" type="ORF">FHR24_000200</name>
</gene>
<comment type="caution">
    <text evidence="2">The sequence shown here is derived from an EMBL/GenBank/DDBJ whole genome shotgun (WGS) entry which is preliminary data.</text>
</comment>